<keyword evidence="5" id="KW-1185">Reference proteome</keyword>
<name>A0A1C4VDJ9_9ACTN</name>
<gene>
    <name evidence="4" type="ORF">GA0070563_102211</name>
</gene>
<dbReference type="InterPro" id="IPR036291">
    <property type="entry name" value="NAD(P)-bd_dom_sf"/>
</dbReference>
<dbReference type="Proteomes" id="UP000183585">
    <property type="component" value="Unassembled WGS sequence"/>
</dbReference>
<dbReference type="EMBL" id="FMCT01000002">
    <property type="protein sequence ID" value="SCE82078.1"/>
    <property type="molecule type" value="Genomic_DNA"/>
</dbReference>
<evidence type="ECO:0000313" key="4">
    <source>
        <dbReference type="EMBL" id="SCE82078.1"/>
    </source>
</evidence>
<dbReference type="PRINTS" id="PR00080">
    <property type="entry name" value="SDRFAMILY"/>
</dbReference>
<comment type="similarity">
    <text evidence="1 3">Belongs to the short-chain dehydrogenases/reductases (SDR) family.</text>
</comment>
<proteinExistence type="inferred from homology"/>
<keyword evidence="2" id="KW-0560">Oxidoreductase</keyword>
<dbReference type="PROSITE" id="PS00061">
    <property type="entry name" value="ADH_SHORT"/>
    <property type="match status" value="1"/>
</dbReference>
<dbReference type="AlphaFoldDB" id="A0A1C4VDJ9"/>
<dbReference type="Pfam" id="PF00106">
    <property type="entry name" value="adh_short"/>
    <property type="match status" value="1"/>
</dbReference>
<organism evidence="4 5">
    <name type="scientific">Micromonospora carbonacea</name>
    <dbReference type="NCBI Taxonomy" id="47853"/>
    <lineage>
        <taxon>Bacteria</taxon>
        <taxon>Bacillati</taxon>
        <taxon>Actinomycetota</taxon>
        <taxon>Actinomycetes</taxon>
        <taxon>Micromonosporales</taxon>
        <taxon>Micromonosporaceae</taxon>
        <taxon>Micromonospora</taxon>
    </lineage>
</organism>
<accession>A0A1C4VDJ9</accession>
<evidence type="ECO:0000256" key="1">
    <source>
        <dbReference type="ARBA" id="ARBA00006484"/>
    </source>
</evidence>
<dbReference type="PRINTS" id="PR00081">
    <property type="entry name" value="GDHRDH"/>
</dbReference>
<dbReference type="Gene3D" id="3.40.50.720">
    <property type="entry name" value="NAD(P)-binding Rossmann-like Domain"/>
    <property type="match status" value="1"/>
</dbReference>
<evidence type="ECO:0000313" key="5">
    <source>
        <dbReference type="Proteomes" id="UP000183585"/>
    </source>
</evidence>
<dbReference type="InterPro" id="IPR002347">
    <property type="entry name" value="SDR_fam"/>
</dbReference>
<dbReference type="RefSeq" id="WP_074473469.1">
    <property type="nucleotide sequence ID" value="NZ_FMCT01000002.1"/>
</dbReference>
<evidence type="ECO:0000256" key="2">
    <source>
        <dbReference type="ARBA" id="ARBA00023002"/>
    </source>
</evidence>
<dbReference type="PANTHER" id="PTHR24320">
    <property type="entry name" value="RETINOL DEHYDROGENASE"/>
    <property type="match status" value="1"/>
</dbReference>
<sequence>MTEPPLALVTGATAGIGHAAVRILAEAGWGVLVHGRTGHAAALACRRIEADVPGARLWPVHADLASLTEVRALATRVAATHPPLRALINNAGLFPPNRLAHRRRLSADGYELTWAVNYLAPFALTTALMARTATVVNVGSGMLARAELRWDDLQHERSWDRSSAYGQSKLALVMFTGELAARAGRGRPVAVAVNPGYTDTRLVREAFGGPANPVEDGAAWVVRPLLDERVTSVTGAYYDLGERTVAHPLATDRAAGSRLWDLTREQVEAALRPAPEPGG</sequence>
<evidence type="ECO:0000256" key="3">
    <source>
        <dbReference type="RuleBase" id="RU000363"/>
    </source>
</evidence>
<dbReference type="GO" id="GO:0016491">
    <property type="term" value="F:oxidoreductase activity"/>
    <property type="evidence" value="ECO:0007669"/>
    <property type="project" value="UniProtKB-KW"/>
</dbReference>
<dbReference type="PANTHER" id="PTHR24320:SF148">
    <property type="entry name" value="NAD(P)-BINDING ROSSMANN-FOLD SUPERFAMILY PROTEIN"/>
    <property type="match status" value="1"/>
</dbReference>
<dbReference type="SUPFAM" id="SSF51735">
    <property type="entry name" value="NAD(P)-binding Rossmann-fold domains"/>
    <property type="match status" value="1"/>
</dbReference>
<protein>
    <submittedName>
        <fullName evidence="4">NAD(P)-dependent dehydrogenase, short-chain alcohol dehydrogenase family</fullName>
    </submittedName>
</protein>
<reference evidence="5" key="1">
    <citation type="submission" date="2016-06" db="EMBL/GenBank/DDBJ databases">
        <authorList>
            <person name="Varghese N."/>
            <person name="Submissions Spin"/>
        </authorList>
    </citation>
    <scope>NUCLEOTIDE SEQUENCE [LARGE SCALE GENOMIC DNA]</scope>
    <source>
        <strain evidence="5">DSM 43168</strain>
    </source>
</reference>
<dbReference type="InterPro" id="IPR020904">
    <property type="entry name" value="Sc_DH/Rdtase_CS"/>
</dbReference>